<evidence type="ECO:0000313" key="11">
    <source>
        <dbReference type="Proteomes" id="UP000216207"/>
    </source>
</evidence>
<comment type="caution">
    <text evidence="10">The sequence shown here is derived from an EMBL/GenBank/DDBJ whole genome shotgun (WGS) entry which is preliminary data.</text>
</comment>
<protein>
    <submittedName>
        <fullName evidence="10">DUF421 domain-containing protein</fullName>
    </submittedName>
</protein>
<evidence type="ECO:0000256" key="1">
    <source>
        <dbReference type="ARBA" id="ARBA00004651"/>
    </source>
</evidence>
<dbReference type="OMA" id="QANCFSI"/>
<dbReference type="PANTHER" id="PTHR34582:SF5">
    <property type="entry name" value="UPF0702 TRANSMEMBRANE PROTEIN YETF"/>
    <property type="match status" value="1"/>
</dbReference>
<evidence type="ECO:0000256" key="7">
    <source>
        <dbReference type="SAM" id="Phobius"/>
    </source>
</evidence>
<feature type="domain" description="YetF-like N-terminal transmembrane" evidence="9">
    <location>
        <begin position="4"/>
        <end position="79"/>
    </location>
</feature>
<evidence type="ECO:0000256" key="4">
    <source>
        <dbReference type="ARBA" id="ARBA00022692"/>
    </source>
</evidence>
<dbReference type="GO" id="GO:0005886">
    <property type="term" value="C:plasma membrane"/>
    <property type="evidence" value="ECO:0007669"/>
    <property type="project" value="UniProtKB-SubCell"/>
</dbReference>
<dbReference type="EMBL" id="NPCC01000004">
    <property type="protein sequence ID" value="PAE90630.1"/>
    <property type="molecule type" value="Genomic_DNA"/>
</dbReference>
<dbReference type="InterPro" id="IPR007353">
    <property type="entry name" value="DUF421"/>
</dbReference>
<keyword evidence="3" id="KW-1003">Cell membrane</keyword>
<feature type="domain" description="YetF C-terminal" evidence="8">
    <location>
        <begin position="81"/>
        <end position="214"/>
    </location>
</feature>
<name>A0A268P5U2_SHOCL</name>
<dbReference type="Proteomes" id="UP000216207">
    <property type="component" value="Unassembled WGS sequence"/>
</dbReference>
<sequence length="228" mass="26195">MDGYLFLTTELIVGFFALLLLTKVLGKNQITQLTPFDFISALVIGELVGNAIYDKDIGLQYVLYAIFVWGSLIYCIEIITQKFRFTRGFLEGTPAIVIAKGRIQYEELRKNKLDLNQLQHLLREKSVFSVRQVEYGILETNGTVNVQLKPLYAQPTNRDLSLNPKNLPMPILLIMDGEIIKKALKEIGQDETWLKDQLKERGILSYKDVLYAEWIDGEPLFLQTYRAE</sequence>
<evidence type="ECO:0000259" key="9">
    <source>
        <dbReference type="Pfam" id="PF20730"/>
    </source>
</evidence>
<dbReference type="InterPro" id="IPR048454">
    <property type="entry name" value="YetF_N"/>
</dbReference>
<evidence type="ECO:0000313" key="10">
    <source>
        <dbReference type="EMBL" id="PAE90630.1"/>
    </source>
</evidence>
<feature type="transmembrane region" description="Helical" evidence="7">
    <location>
        <begin position="33"/>
        <end position="53"/>
    </location>
</feature>
<evidence type="ECO:0000256" key="3">
    <source>
        <dbReference type="ARBA" id="ARBA00022475"/>
    </source>
</evidence>
<keyword evidence="6 7" id="KW-0472">Membrane</keyword>
<evidence type="ECO:0000256" key="6">
    <source>
        <dbReference type="ARBA" id="ARBA00023136"/>
    </source>
</evidence>
<proteinExistence type="inferred from homology"/>
<comment type="similarity">
    <text evidence="2">Belongs to the UPF0702 family.</text>
</comment>
<evidence type="ECO:0000256" key="5">
    <source>
        <dbReference type="ARBA" id="ARBA00022989"/>
    </source>
</evidence>
<accession>A0A268P5U2</accession>
<keyword evidence="5 7" id="KW-1133">Transmembrane helix</keyword>
<organism evidence="10 11">
    <name type="scientific">Shouchella clausii</name>
    <name type="common">Alkalihalobacillus clausii</name>
    <dbReference type="NCBI Taxonomy" id="79880"/>
    <lineage>
        <taxon>Bacteria</taxon>
        <taxon>Bacillati</taxon>
        <taxon>Bacillota</taxon>
        <taxon>Bacilli</taxon>
        <taxon>Bacillales</taxon>
        <taxon>Bacillaceae</taxon>
        <taxon>Shouchella</taxon>
    </lineage>
</organism>
<dbReference type="PANTHER" id="PTHR34582">
    <property type="entry name" value="UPF0702 TRANSMEMBRANE PROTEIN YCAP"/>
    <property type="match status" value="1"/>
</dbReference>
<dbReference type="Pfam" id="PF04239">
    <property type="entry name" value="DUF421"/>
    <property type="match status" value="1"/>
</dbReference>
<feature type="transmembrane region" description="Helical" evidence="7">
    <location>
        <begin position="59"/>
        <end position="79"/>
    </location>
</feature>
<evidence type="ECO:0000256" key="2">
    <source>
        <dbReference type="ARBA" id="ARBA00006448"/>
    </source>
</evidence>
<comment type="subcellular location">
    <subcellularLocation>
        <location evidence="1">Cell membrane</location>
        <topology evidence="1">Multi-pass membrane protein</topology>
    </subcellularLocation>
</comment>
<feature type="transmembrane region" description="Helical" evidence="7">
    <location>
        <begin position="6"/>
        <end position="26"/>
    </location>
</feature>
<dbReference type="InterPro" id="IPR023090">
    <property type="entry name" value="UPF0702_alpha/beta_dom_sf"/>
</dbReference>
<reference evidence="10 11" key="1">
    <citation type="submission" date="2017-07" db="EMBL/GenBank/DDBJ databases">
        <title>Isolation and whole genome analysis of endospore-forming bacteria from heroin.</title>
        <authorList>
            <person name="Kalinowski J."/>
            <person name="Ahrens B."/>
            <person name="Al-Dilaimi A."/>
            <person name="Winkler A."/>
            <person name="Wibberg D."/>
            <person name="Schleenbecker U."/>
            <person name="Ruckert C."/>
            <person name="Wolfel R."/>
            <person name="Grass G."/>
        </authorList>
    </citation>
    <scope>NUCLEOTIDE SEQUENCE [LARGE SCALE GENOMIC DNA]</scope>
    <source>
        <strain evidence="10 11">7539</strain>
    </source>
</reference>
<evidence type="ECO:0000259" key="8">
    <source>
        <dbReference type="Pfam" id="PF04239"/>
    </source>
</evidence>
<dbReference type="Gene3D" id="3.30.240.20">
    <property type="entry name" value="bsu07140 like domains"/>
    <property type="match status" value="2"/>
</dbReference>
<keyword evidence="4 7" id="KW-0812">Transmembrane</keyword>
<dbReference type="RefSeq" id="WP_011246666.1">
    <property type="nucleotide sequence ID" value="NZ_BOQQ01000005.1"/>
</dbReference>
<dbReference type="Pfam" id="PF20730">
    <property type="entry name" value="YetF_N"/>
    <property type="match status" value="1"/>
</dbReference>
<dbReference type="AlphaFoldDB" id="A0A268P5U2"/>
<gene>
    <name evidence="10" type="ORF">CHH72_01760</name>
</gene>